<keyword evidence="1" id="KW-0812">Transmembrane</keyword>
<keyword evidence="3" id="KW-1185">Reference proteome</keyword>
<evidence type="ECO:0000256" key="1">
    <source>
        <dbReference type="SAM" id="Phobius"/>
    </source>
</evidence>
<sequence>MKFLTWFLGLFVICFIFMGFVVDSFGKVQMFQEAQTTAQSAARAGTNAATGASVNGDAFNISGPMAATAAQNYLASAGVHGTATVAGDTVTVTVEMTYLPHMLGPIPLPPIPVHATGSARLIGN</sequence>
<comment type="caution">
    <text evidence="2">The sequence shown here is derived from an EMBL/GenBank/DDBJ whole genome shotgun (WGS) entry which is preliminary data.</text>
</comment>
<keyword evidence="1" id="KW-0472">Membrane</keyword>
<evidence type="ECO:0008006" key="4">
    <source>
        <dbReference type="Google" id="ProtNLM"/>
    </source>
</evidence>
<dbReference type="EMBL" id="BAABGP010000012">
    <property type="protein sequence ID" value="GAA4484694.1"/>
    <property type="molecule type" value="Genomic_DNA"/>
</dbReference>
<evidence type="ECO:0000313" key="2">
    <source>
        <dbReference type="EMBL" id="GAA4484694.1"/>
    </source>
</evidence>
<organism evidence="2 3">
    <name type="scientific">Microbacterium panaciterrae</name>
    <dbReference type="NCBI Taxonomy" id="985759"/>
    <lineage>
        <taxon>Bacteria</taxon>
        <taxon>Bacillati</taxon>
        <taxon>Actinomycetota</taxon>
        <taxon>Actinomycetes</taxon>
        <taxon>Micrococcales</taxon>
        <taxon>Microbacteriaceae</taxon>
        <taxon>Microbacterium</taxon>
    </lineage>
</organism>
<dbReference type="RefSeq" id="WP_345186234.1">
    <property type="nucleotide sequence ID" value="NZ_BAABGP010000012.1"/>
</dbReference>
<name>A0ABP8PE30_9MICO</name>
<keyword evidence="1" id="KW-1133">Transmembrane helix</keyword>
<feature type="transmembrane region" description="Helical" evidence="1">
    <location>
        <begin position="6"/>
        <end position="25"/>
    </location>
</feature>
<accession>A0ABP8PE30</accession>
<dbReference type="Proteomes" id="UP001500731">
    <property type="component" value="Unassembled WGS sequence"/>
</dbReference>
<reference evidence="3" key="1">
    <citation type="journal article" date="2019" name="Int. J. Syst. Evol. Microbiol.">
        <title>The Global Catalogue of Microorganisms (GCM) 10K type strain sequencing project: providing services to taxonomists for standard genome sequencing and annotation.</title>
        <authorList>
            <consortium name="The Broad Institute Genomics Platform"/>
            <consortium name="The Broad Institute Genome Sequencing Center for Infectious Disease"/>
            <person name="Wu L."/>
            <person name="Ma J."/>
        </authorList>
    </citation>
    <scope>NUCLEOTIDE SEQUENCE [LARGE SCALE GENOMIC DNA]</scope>
    <source>
        <strain evidence="3">JCM 17839</strain>
    </source>
</reference>
<evidence type="ECO:0000313" key="3">
    <source>
        <dbReference type="Proteomes" id="UP001500731"/>
    </source>
</evidence>
<proteinExistence type="predicted"/>
<protein>
    <recommendedName>
        <fullName evidence="4">Flp pilus-assembly TadG-like N-terminal domain-containing protein</fullName>
    </recommendedName>
</protein>
<gene>
    <name evidence="2" type="ORF">GCM10023171_17960</name>
</gene>